<organism evidence="1 2">
    <name type="scientific">Bacillus spizizenii</name>
    <name type="common">Bacillus subtilis subsp. spizizenii</name>
    <dbReference type="NCBI Taxonomy" id="96241"/>
    <lineage>
        <taxon>Bacteria</taxon>
        <taxon>Bacillati</taxon>
        <taxon>Bacillota</taxon>
        <taxon>Bacilli</taxon>
        <taxon>Bacillales</taxon>
        <taxon>Bacillaceae</taxon>
        <taxon>Bacillus</taxon>
    </lineage>
</organism>
<gene>
    <name evidence="1" type="ORF">MOC45_18035</name>
</gene>
<name>A0A9Q4HA63_BACSC</name>
<comment type="caution">
    <text evidence="1">The sequence shown here is derived from an EMBL/GenBank/DDBJ whole genome shotgun (WGS) entry which is preliminary data.</text>
</comment>
<sequence length="54" mass="6233">MKLEGICLKESPIAHGQVTIDIEVKYNALNQRERLEDLMCLDNIQFGIHKHLTI</sequence>
<accession>A0A9Q4HA63</accession>
<dbReference type="EMBL" id="JALANJ010000035">
    <property type="protein sequence ID" value="MCY8122463.1"/>
    <property type="molecule type" value="Genomic_DNA"/>
</dbReference>
<dbReference type="RefSeq" id="WP_136975847.1">
    <property type="nucleotide sequence ID" value="NZ_CBCRWV010000003.1"/>
</dbReference>
<proteinExistence type="predicted"/>
<dbReference type="AlphaFoldDB" id="A0A9Q4HA63"/>
<dbReference type="Proteomes" id="UP001070352">
    <property type="component" value="Unassembled WGS sequence"/>
</dbReference>
<evidence type="ECO:0000313" key="2">
    <source>
        <dbReference type="Proteomes" id="UP001070352"/>
    </source>
</evidence>
<evidence type="ECO:0000313" key="1">
    <source>
        <dbReference type="EMBL" id="MCY8122463.1"/>
    </source>
</evidence>
<reference evidence="1" key="1">
    <citation type="submission" date="2022-02" db="EMBL/GenBank/DDBJ databases">
        <title>Crop Bioprotection Bacillus Genome Sequencing.</title>
        <authorList>
            <person name="Dunlap C."/>
        </authorList>
    </citation>
    <scope>NUCLEOTIDE SEQUENCE</scope>
    <source>
        <strain evidence="1">M18B4</strain>
    </source>
</reference>
<protein>
    <submittedName>
        <fullName evidence="1">Uncharacterized protein</fullName>
    </submittedName>
</protein>